<feature type="region of interest" description="Disordered" evidence="1">
    <location>
        <begin position="126"/>
        <end position="145"/>
    </location>
</feature>
<dbReference type="OrthoDB" id="9762795at2"/>
<gene>
    <name evidence="2" type="ORF">C5Q98_02210</name>
</gene>
<evidence type="ECO:0000313" key="3">
    <source>
        <dbReference type="Proteomes" id="UP000237947"/>
    </source>
</evidence>
<reference evidence="3" key="1">
    <citation type="submission" date="2018-02" db="EMBL/GenBank/DDBJ databases">
        <authorList>
            <person name="Holder M.E."/>
            <person name="Ajami N.J."/>
            <person name="Petrosino J.F."/>
        </authorList>
    </citation>
    <scope>NUCLEOTIDE SEQUENCE [LARGE SCALE GENOMIC DNA]</scope>
    <source>
        <strain evidence="3">CCUG 47711</strain>
    </source>
</reference>
<name>A0A2S0KM82_9FIRM</name>
<protein>
    <submittedName>
        <fullName evidence="2">Uncharacterized protein</fullName>
    </submittedName>
</protein>
<proteinExistence type="predicted"/>
<dbReference type="EMBL" id="CP027226">
    <property type="protein sequence ID" value="AVM42117.1"/>
    <property type="molecule type" value="Genomic_DNA"/>
</dbReference>
<keyword evidence="3" id="KW-1185">Reference proteome</keyword>
<dbReference type="RefSeq" id="WP_106012103.1">
    <property type="nucleotide sequence ID" value="NZ_CP027226.1"/>
</dbReference>
<dbReference type="KEGG" id="fsa:C5Q98_02210"/>
<evidence type="ECO:0000313" key="2">
    <source>
        <dbReference type="EMBL" id="AVM42117.1"/>
    </source>
</evidence>
<organism evidence="2 3">
    <name type="scientific">Fastidiosipila sanguinis</name>
    <dbReference type="NCBI Taxonomy" id="236753"/>
    <lineage>
        <taxon>Bacteria</taxon>
        <taxon>Bacillati</taxon>
        <taxon>Bacillota</taxon>
        <taxon>Clostridia</taxon>
        <taxon>Eubacteriales</taxon>
        <taxon>Oscillospiraceae</taxon>
        <taxon>Fastidiosipila</taxon>
    </lineage>
</organism>
<feature type="compositionally biased region" description="Basic and acidic residues" evidence="1">
    <location>
        <begin position="130"/>
        <end position="145"/>
    </location>
</feature>
<evidence type="ECO:0000256" key="1">
    <source>
        <dbReference type="SAM" id="MobiDB-lite"/>
    </source>
</evidence>
<accession>A0A2S0KM82</accession>
<dbReference type="AlphaFoldDB" id="A0A2S0KM82"/>
<dbReference type="Proteomes" id="UP000237947">
    <property type="component" value="Chromosome"/>
</dbReference>
<sequence length="761" mass="89879">MKKHSKKEEANLDELDYMIPQDSGLKSDYESIFKSDKKDELLKDLMKVDFSNLNRHKGNSSDLDPLEIHNNSEKDGLLDLTHESKNRSNNKNSNENFESSRIKRRDAIVFGQSLNGLSKDFNEVQNKVAHKQEKQSKSSKRRESFEEVIKESFDNRDQSGSSLLENTENIIDFNNLNYELFNLQSLKSEIRKYGVLIKQSNKIEEASGSLRKVFSLWENYQENLSIAKLRRFSEEYAGMNYEYEYETRLASYDEIRNEIYKVTVGLLDKNFVPELVKENGKLFFYKLNSFNLLNNLQDKTNINNLDRLEKEFINFLDESDLYDISNKFVELGMKRIKFVRDLGFNDYYSYAKILNLNYKQDLGALKEVLNNIKTYILPIFTMDFDYSMEKFSKEGENMLSDFYIDMDQEEFSEYYKNIFGDLDWELRNLNDVFAYINENRIHQVFFPQTELAITNLNDKRLIESLFYVSNRAIDRQSRGYLETLADLNYINLRITNEFNSEDNFLDSLPVSKLFCMNLSLNNSMKAISNFVYLSGKAYSQLLRFRTKYNNQVSTTPTAESLHFIGTSMELMTLSRLNELFDESNARKYKNWRIRMLLLSVINKSFLIDFEIQFYELLEDVIERPFIDETEYRLILDMLVKRTDELWEYLLKEYRLTNYYQDKDFLRENAIKYLVKEPFTGLNMAIAELASVFIMLEFEEDRAKARYDFEKFCAVSGQSLFDEELDLAGIDNPMDLDNLKSLAFAIVNILENLESEESEQKQ</sequence>
<dbReference type="Gene3D" id="1.10.1370.30">
    <property type="match status" value="1"/>
</dbReference>